<dbReference type="PATRIC" id="fig|935700.4.peg.1974"/>
<evidence type="ECO:0000313" key="3">
    <source>
        <dbReference type="EMBL" id="KIT16311.1"/>
    </source>
</evidence>
<organism evidence="3 4">
    <name type="scientific">Jannaschia aquimarina</name>
    <dbReference type="NCBI Taxonomy" id="935700"/>
    <lineage>
        <taxon>Bacteria</taxon>
        <taxon>Pseudomonadati</taxon>
        <taxon>Pseudomonadota</taxon>
        <taxon>Alphaproteobacteria</taxon>
        <taxon>Rhodobacterales</taxon>
        <taxon>Roseobacteraceae</taxon>
        <taxon>Jannaschia</taxon>
    </lineage>
</organism>
<dbReference type="AlphaFoldDB" id="A0A0D1EHK3"/>
<evidence type="ECO:0000313" key="4">
    <source>
        <dbReference type="Proteomes" id="UP000032232"/>
    </source>
</evidence>
<reference evidence="3 4" key="1">
    <citation type="submission" date="2015-02" db="EMBL/GenBank/DDBJ databases">
        <title>Genome Sequence of Jannaschia aquimarina DSM28248, a member of the Roseobacter clade.</title>
        <authorList>
            <person name="Voget S."/>
            <person name="Daniel R."/>
        </authorList>
    </citation>
    <scope>NUCLEOTIDE SEQUENCE [LARGE SCALE GENOMIC DNA]</scope>
    <source>
        <strain evidence="3 4">GSW-M26</strain>
    </source>
</reference>
<gene>
    <name evidence="3" type="ORF">jaqu_19070</name>
</gene>
<evidence type="ECO:0000259" key="2">
    <source>
        <dbReference type="Pfam" id="PF03629"/>
    </source>
</evidence>
<protein>
    <recommendedName>
        <fullName evidence="2">Sialate O-acetylesterase domain-containing protein</fullName>
    </recommendedName>
</protein>
<dbReference type="Pfam" id="PF03629">
    <property type="entry name" value="SASA"/>
    <property type="match status" value="1"/>
</dbReference>
<dbReference type="SUPFAM" id="SSF52266">
    <property type="entry name" value="SGNH hydrolase"/>
    <property type="match status" value="1"/>
</dbReference>
<dbReference type="OrthoDB" id="7836581at2"/>
<dbReference type="Proteomes" id="UP000032232">
    <property type="component" value="Unassembled WGS sequence"/>
</dbReference>
<comment type="caution">
    <text evidence="3">The sequence shown here is derived from an EMBL/GenBank/DDBJ whole genome shotgun (WGS) entry which is preliminary data.</text>
</comment>
<dbReference type="GO" id="GO:0016788">
    <property type="term" value="F:hydrolase activity, acting on ester bonds"/>
    <property type="evidence" value="ECO:0007669"/>
    <property type="project" value="UniProtKB-ARBA"/>
</dbReference>
<proteinExistence type="predicted"/>
<name>A0A0D1EHK3_9RHOB</name>
<feature type="domain" description="Sialate O-acetylesterase" evidence="2">
    <location>
        <begin position="600"/>
        <end position="777"/>
    </location>
</feature>
<dbReference type="InterPro" id="IPR005181">
    <property type="entry name" value="SASA"/>
</dbReference>
<keyword evidence="1" id="KW-0378">Hydrolase</keyword>
<keyword evidence="4" id="KW-1185">Reference proteome</keyword>
<sequence>MRQVGGPVWAYDGSRWFVEQNDLSGLETLGINSGADPVNRLSVASPATLLNHDGNGHQLKLNKAGEAETATLLFQTGFSGRAEMGTAGTDAFSVKVSPDGATWHQAIEADGATGRVRFPQGVDGLASTEFGDSPLTTTAYVTARGGDLITNGTGYLGNSYNFPGLDFDASQTPGLPGAFVFRGYGAETVLSAEPIPVQTDQVYRLQAMLQQDTIAGDWASFAEGARHQHQIGLIAYDSDGLQIRPIHHMRFQGVGGDSLTTLAAPLSPGDTVIRVTDASNWNDVDTDPEARGAVIFAYRNAAGVRQGGYSRIVEADLFDLTGVDRAGGQITLKTPLPASMGNPDHPSGTWPAGTPIANSDRGLSRKNCVMNSVALAETGHWYKATGYIGGVDLSGTNAALNFPPGTAAVRLAIRPNYSNRSGGWNGYPDTGPTHAIRFAGLSMLPVPSATMRRETSKAMALKVPQSDHDTGSVTLAAATRTIAPVSDLSFDDLVGSDGPTPHFVTDIQLSNDTFLEGAAAGTTVGTLTATTSDGAPWTGGFALSGGGGRAALNGAQIVVGSTVAAAGSFGVTVSAGAYSEQFTLTVEENTASGAEPLLLMIAGQSNSRVAGNSSGTPQAKYTGPGVFDDVFVLVKGTDISDATFEPYDITSNADPDNTGFAWGCEAEFVYQMRQSGDTRPVYLVKHSRNGQNLFDQWHPDTTAGQFEGFEEKVARARTLTPGGFGEELIIWNQGEADANVGAGPMGTAAADYAANFSDWFAAVRARVSASARIIVQRIRPLGYDAGDGVTTEQGWLRAWDVREAQVAVPEADGNATTIDTDFDQGNFGSIHPTEPWTEGMGLRSWAAYQGTYDAIYGPIDDTVPDAISFTDQPDVPEATSIVSEAVEVAGIERRTPVTATGGEFRTLNRLNADSVVADWQSSGFVDKFQKLQLRQTSASAAATASSVGLSVGGVTTSWTVTTAAGATSYEAETDAFIQQVVANGGLTISGARAGALDAFFVAAKTSSWWPKTVRLYLRLADEVSSSLDLRDQITSLTNMNEGGVAPMPWSSAGWATGAGSRSALDLKINPVVDMPQTSCAFAAWFSTLQDNTAPSLIGDDTSIYLRARLSGAIRANLHSGSNNNLSDPAPVAGMRLVVRDGDTVGVYGPDGSLLQSAVQPSIAPTSPKLYFGNPNGGVGDGVGLGIGAFGGALSPAEATDLAQAVNALHAAFA</sequence>
<dbReference type="InterPro" id="IPR036514">
    <property type="entry name" value="SGNH_hydro_sf"/>
</dbReference>
<dbReference type="RefSeq" id="WP_052500890.1">
    <property type="nucleotide sequence ID" value="NZ_FZPF01000009.1"/>
</dbReference>
<dbReference type="EMBL" id="JYFE01000036">
    <property type="protein sequence ID" value="KIT16311.1"/>
    <property type="molecule type" value="Genomic_DNA"/>
</dbReference>
<dbReference type="STRING" id="935700.jaqu_19070"/>
<evidence type="ECO:0000256" key="1">
    <source>
        <dbReference type="ARBA" id="ARBA00022801"/>
    </source>
</evidence>
<accession>A0A0D1EHK3</accession>
<dbReference type="Gene3D" id="3.40.50.1110">
    <property type="entry name" value="SGNH hydrolase"/>
    <property type="match status" value="1"/>
</dbReference>